<comment type="caution">
    <text evidence="2">The sequence shown here is derived from an EMBL/GenBank/DDBJ whole genome shotgun (WGS) entry which is preliminary data.</text>
</comment>
<evidence type="ECO:0000313" key="2">
    <source>
        <dbReference type="EMBL" id="KAA9299643.1"/>
    </source>
</evidence>
<name>A0A5N1GFI2_9LACT</name>
<dbReference type="AlphaFoldDB" id="A0A5N1GFI2"/>
<feature type="chain" id="PRO_5039319258" evidence="1">
    <location>
        <begin position="23"/>
        <end position="179"/>
    </location>
</feature>
<keyword evidence="1" id="KW-0732">Signal</keyword>
<protein>
    <submittedName>
        <fullName evidence="2">Uncharacterized protein</fullName>
    </submittedName>
</protein>
<feature type="signal peptide" evidence="1">
    <location>
        <begin position="1"/>
        <end position="22"/>
    </location>
</feature>
<dbReference type="EMBL" id="VYWO01000008">
    <property type="protein sequence ID" value="KAA9299643.1"/>
    <property type="molecule type" value="Genomic_DNA"/>
</dbReference>
<reference evidence="2 3" key="1">
    <citation type="submission" date="2019-09" db="EMBL/GenBank/DDBJ databases">
        <title>Draft genome sequence assemblies of isolates from the urinary tract.</title>
        <authorList>
            <person name="Mores C.R."/>
            <person name="Putonti C."/>
            <person name="Wolfe A.J."/>
        </authorList>
    </citation>
    <scope>NUCLEOTIDE SEQUENCE [LARGE SCALE GENOMIC DNA]</scope>
    <source>
        <strain evidence="2 3">UMB623</strain>
    </source>
</reference>
<evidence type="ECO:0000256" key="1">
    <source>
        <dbReference type="SAM" id="SignalP"/>
    </source>
</evidence>
<evidence type="ECO:0000313" key="3">
    <source>
        <dbReference type="Proteomes" id="UP000327148"/>
    </source>
</evidence>
<gene>
    <name evidence="2" type="ORF">F6I03_09240</name>
</gene>
<accession>A0A5N1GFI2</accession>
<sequence>MDFKKKLIIATSVLALTSTSVASFTLFNNQAYADEIMTTNNNSQKIEFTTEEYVNYLNQNGYDTSNITNQQDYNPNAINSLDIIYDTASGFRSAAETFTVRVNKNLINTAKNIGIGALGGFLSTKIPGGHAALGATLGALESMLGGLDVNSDYNITFQKIQHGPGVTEFHYAPVDISPV</sequence>
<organism evidence="2 3">
    <name type="scientific">Aerococcus sanguinicola</name>
    <dbReference type="NCBI Taxonomy" id="119206"/>
    <lineage>
        <taxon>Bacteria</taxon>
        <taxon>Bacillati</taxon>
        <taxon>Bacillota</taxon>
        <taxon>Bacilli</taxon>
        <taxon>Lactobacillales</taxon>
        <taxon>Aerococcaceae</taxon>
        <taxon>Aerococcus</taxon>
    </lineage>
</organism>
<dbReference type="Proteomes" id="UP000327148">
    <property type="component" value="Unassembled WGS sequence"/>
</dbReference>
<proteinExistence type="predicted"/>
<dbReference type="RefSeq" id="WP_070430612.1">
    <property type="nucleotide sequence ID" value="NZ_VYWO01000008.1"/>
</dbReference>